<dbReference type="Proteomes" id="UP001172082">
    <property type="component" value="Unassembled WGS sequence"/>
</dbReference>
<dbReference type="RefSeq" id="WP_346753925.1">
    <property type="nucleotide sequence ID" value="NZ_JAUJEA010000009.1"/>
</dbReference>
<proteinExistence type="predicted"/>
<comment type="caution">
    <text evidence="4">The sequence shown here is derived from an EMBL/GenBank/DDBJ whole genome shotgun (WGS) entry which is preliminary data.</text>
</comment>
<keyword evidence="5" id="KW-1185">Reference proteome</keyword>
<sequence>MIIKQFNSDNQTQKGVIHFILITMGSFIISVSCNPQTNEKENEQDSYVERAIDVNYDLIHPVKRISLHYDLEEISGLSYYKKDVLACVNDEKGRLYLFDVSKEKIIKDIKFGKGGDYEGVEIIGEMAYIIRSDGRIFHFNLNKTEQEDFEAKVLKTPLSAKNDVEGLGYDTQSNGLLIACKEDAEVAKNNINGKAIYAYDLDKSTFLKKPFLKTSHKKVEKFLEDQGVSGGKVEKFKPSGIALHPRSGLIYLIASVGKALIVLDKEGAIKEYVKLDSKLFRQPEGICFAPNGDMYISSEGRAGRGYILKFKFLRK</sequence>
<dbReference type="InterPro" id="IPR011044">
    <property type="entry name" value="Quino_amine_DH_bsu"/>
</dbReference>
<gene>
    <name evidence="4" type="ORF">QQ008_21090</name>
</gene>
<accession>A0ABT8KT12</accession>
<name>A0ABT8KT12_9BACT</name>
<dbReference type="PROSITE" id="PS51257">
    <property type="entry name" value="PROKAR_LIPOPROTEIN"/>
    <property type="match status" value="1"/>
</dbReference>
<keyword evidence="2" id="KW-1003">Cell membrane</keyword>
<comment type="subcellular location">
    <subcellularLocation>
        <location evidence="1">Cell membrane</location>
    </subcellularLocation>
</comment>
<keyword evidence="3" id="KW-0472">Membrane</keyword>
<reference evidence="4" key="1">
    <citation type="submission" date="2023-06" db="EMBL/GenBank/DDBJ databases">
        <title>Genomic of Parafulvivirga corallium.</title>
        <authorList>
            <person name="Wang G."/>
        </authorList>
    </citation>
    <scope>NUCLEOTIDE SEQUENCE</scope>
    <source>
        <strain evidence="4">BMA10</strain>
    </source>
</reference>
<evidence type="ECO:0000313" key="5">
    <source>
        <dbReference type="Proteomes" id="UP001172082"/>
    </source>
</evidence>
<evidence type="ECO:0000256" key="2">
    <source>
        <dbReference type="ARBA" id="ARBA00022475"/>
    </source>
</evidence>
<organism evidence="4 5">
    <name type="scientific">Splendidivirga corallicola</name>
    <dbReference type="NCBI Taxonomy" id="3051826"/>
    <lineage>
        <taxon>Bacteria</taxon>
        <taxon>Pseudomonadati</taxon>
        <taxon>Bacteroidota</taxon>
        <taxon>Cytophagia</taxon>
        <taxon>Cytophagales</taxon>
        <taxon>Splendidivirgaceae</taxon>
        <taxon>Splendidivirga</taxon>
    </lineage>
</organism>
<dbReference type="EMBL" id="JAUJEA010000009">
    <property type="protein sequence ID" value="MDN5203901.1"/>
    <property type="molecule type" value="Genomic_DNA"/>
</dbReference>
<evidence type="ECO:0000256" key="1">
    <source>
        <dbReference type="ARBA" id="ARBA00004236"/>
    </source>
</evidence>
<dbReference type="SUPFAM" id="SSF50969">
    <property type="entry name" value="YVTN repeat-like/Quinoprotein amine dehydrogenase"/>
    <property type="match status" value="1"/>
</dbReference>
<protein>
    <submittedName>
        <fullName evidence="4">SdiA-regulated domain-containing protein</fullName>
    </submittedName>
</protein>
<evidence type="ECO:0000313" key="4">
    <source>
        <dbReference type="EMBL" id="MDN5203901.1"/>
    </source>
</evidence>
<dbReference type="Pfam" id="PF06977">
    <property type="entry name" value="SdiA-regulated"/>
    <property type="match status" value="1"/>
</dbReference>
<dbReference type="InterPro" id="IPR009722">
    <property type="entry name" value="YjiK/CarP"/>
</dbReference>
<evidence type="ECO:0000256" key="3">
    <source>
        <dbReference type="ARBA" id="ARBA00023136"/>
    </source>
</evidence>